<sequence>MSELIRRSARFAQARGSLMLGQARLCGKDRMPRVWPHRFRARRGGSSLIEVMLAVAVMAASALGLIAGQLWTAREARAMSMREHAAWIADSVVEAACAPSSSDSALNAWRTRAATLLPQGDASVTGTAGVAVARVTWTALRNMPRADDMMDKPEPCGGVDAPAGSSCVALAFVK</sequence>
<dbReference type="eggNOG" id="ENOG5033NPT">
    <property type="taxonomic scope" value="Bacteria"/>
</dbReference>
<accession>E1T7V6</accession>
<keyword evidence="1" id="KW-1133">Transmembrane helix</keyword>
<dbReference type="STRING" id="640512.BC1003_0490"/>
<protein>
    <submittedName>
        <fullName evidence="2">Uncharacterized protein</fullName>
    </submittedName>
</protein>
<gene>
    <name evidence="2" type="ordered locus">BC1003_0490</name>
</gene>
<dbReference type="EMBL" id="CP002217">
    <property type="protein sequence ID" value="ADN56493.1"/>
    <property type="molecule type" value="Genomic_DNA"/>
</dbReference>
<dbReference type="AlphaFoldDB" id="E1T7V6"/>
<keyword evidence="1" id="KW-0812">Transmembrane</keyword>
<reference evidence="2" key="1">
    <citation type="submission" date="2010-09" db="EMBL/GenBank/DDBJ databases">
        <title>Complete sequence of chromosome1 of Burkholderia sp. CCGE1003.</title>
        <authorList>
            <consortium name="US DOE Joint Genome Institute"/>
            <person name="Lucas S."/>
            <person name="Copeland A."/>
            <person name="Lapidus A."/>
            <person name="Cheng J.-F."/>
            <person name="Bruce D."/>
            <person name="Goodwin L."/>
            <person name="Pitluck S."/>
            <person name="Daligault H."/>
            <person name="Davenport K."/>
            <person name="Detter J.C."/>
            <person name="Han C."/>
            <person name="Tapia R."/>
            <person name="Land M."/>
            <person name="Hauser L."/>
            <person name="Jeffries C."/>
            <person name="Kyrpides N."/>
            <person name="Ivanova N."/>
            <person name="Ovchinnikova G."/>
            <person name="Martinez-Romero E."/>
            <person name="Rogel M.A."/>
            <person name="Auchtung J."/>
            <person name="Tiedje J.M."/>
            <person name="Woyke T."/>
        </authorList>
    </citation>
    <scope>NUCLEOTIDE SEQUENCE</scope>
    <source>
        <strain evidence="2">CCGE1003</strain>
    </source>
</reference>
<name>E1T7V6_BURSG</name>
<proteinExistence type="predicted"/>
<dbReference type="KEGG" id="bgf:BC1003_0490"/>
<evidence type="ECO:0000256" key="1">
    <source>
        <dbReference type="SAM" id="Phobius"/>
    </source>
</evidence>
<evidence type="ECO:0000313" key="2">
    <source>
        <dbReference type="EMBL" id="ADN56493.1"/>
    </source>
</evidence>
<dbReference type="HOGENOM" id="CLU_131380_0_0_4"/>
<organism evidence="2">
    <name type="scientific">Burkholderia sp. (strain CCGE1003)</name>
    <dbReference type="NCBI Taxonomy" id="640512"/>
    <lineage>
        <taxon>Bacteria</taxon>
        <taxon>Pseudomonadati</taxon>
        <taxon>Pseudomonadota</taxon>
        <taxon>Betaproteobacteria</taxon>
        <taxon>Burkholderiales</taxon>
        <taxon>Burkholderiaceae</taxon>
        <taxon>Burkholderia</taxon>
    </lineage>
</organism>
<feature type="transmembrane region" description="Helical" evidence="1">
    <location>
        <begin position="48"/>
        <end position="71"/>
    </location>
</feature>
<keyword evidence="1" id="KW-0472">Membrane</keyword>